<protein>
    <submittedName>
        <fullName evidence="2">Alpha/beta hydrolase</fullName>
    </submittedName>
</protein>
<proteinExistence type="predicted"/>
<reference evidence="2" key="1">
    <citation type="submission" date="2021-03" db="EMBL/GenBank/DDBJ databases">
        <authorList>
            <person name="Lu T."/>
            <person name="Wang Q."/>
            <person name="Han X."/>
        </authorList>
    </citation>
    <scope>NUCLEOTIDE SEQUENCE</scope>
    <source>
        <strain evidence="2">WQ 2009</strain>
    </source>
</reference>
<accession>A0A8T4HGK5</accession>
<dbReference type="Proteomes" id="UP000679691">
    <property type="component" value="Unassembled WGS sequence"/>
</dbReference>
<sequence length="352" mass="40564">MHKIYLFYFLTLSLLVSSCGLIHNLPNSQNPNRIESPNISYSFVDQNGNFYPDNWRKAIGAPKSATAKQPFSLMKVASDKGANEVLQRFERQNMLQLSKRVANKKRVFIFIHGFNADAASTQEHYQYMANLIQVNANQDEIIRFYWDGLKSNSPFRSAKNWFSAASFSQMAGEFGLRRILNNMADKDVYLISHSRGASVVMSALSNPQYNEKFAEQAKDIHNVDIERAKPLLENKNRITCIMLAPAIGLTEFQYKDTVANELKFVTLSPQVKKIHITVNSTDKMLKKFFGFLANKLNPTDLGYKEDTYNELIKHYKIFSKTDFTGMESHEFNRYIRNPKFKDMLKDENIKTK</sequence>
<dbReference type="InterPro" id="IPR029058">
    <property type="entry name" value="AB_hydrolase_fold"/>
</dbReference>
<dbReference type="InterPro" id="IPR010297">
    <property type="entry name" value="DUF900_hydrolase"/>
</dbReference>
<feature type="signal peptide" evidence="1">
    <location>
        <begin position="1"/>
        <end position="18"/>
    </location>
</feature>
<keyword evidence="1" id="KW-0732">Signal</keyword>
<dbReference type="GO" id="GO:0016787">
    <property type="term" value="F:hydrolase activity"/>
    <property type="evidence" value="ECO:0007669"/>
    <property type="project" value="UniProtKB-KW"/>
</dbReference>
<dbReference type="SUPFAM" id="SSF53474">
    <property type="entry name" value="alpha/beta-Hydrolases"/>
    <property type="match status" value="1"/>
</dbReference>
<feature type="chain" id="PRO_5035767919" evidence="1">
    <location>
        <begin position="19"/>
        <end position="352"/>
    </location>
</feature>
<evidence type="ECO:0000256" key="1">
    <source>
        <dbReference type="SAM" id="SignalP"/>
    </source>
</evidence>
<keyword evidence="2" id="KW-0378">Hydrolase</keyword>
<dbReference type="Pfam" id="PF05990">
    <property type="entry name" value="DUF900"/>
    <property type="match status" value="1"/>
</dbReference>
<dbReference type="Gene3D" id="3.40.50.1820">
    <property type="entry name" value="alpha/beta hydrolase"/>
    <property type="match status" value="1"/>
</dbReference>
<dbReference type="RefSeq" id="WP_353547281.1">
    <property type="nucleotide sequence ID" value="NZ_JAGKSB010000010.1"/>
</dbReference>
<keyword evidence="3" id="KW-1185">Reference proteome</keyword>
<evidence type="ECO:0000313" key="2">
    <source>
        <dbReference type="EMBL" id="MBP3943781.1"/>
    </source>
</evidence>
<dbReference type="PROSITE" id="PS51257">
    <property type="entry name" value="PROKAR_LIPOPROTEIN"/>
    <property type="match status" value="1"/>
</dbReference>
<dbReference type="EMBL" id="JAGKSB010000010">
    <property type="protein sequence ID" value="MBP3943781.1"/>
    <property type="molecule type" value="Genomic_DNA"/>
</dbReference>
<dbReference type="AlphaFoldDB" id="A0A8T4HGK5"/>
<gene>
    <name evidence="2" type="ORF">J5U18_09420</name>
</gene>
<evidence type="ECO:0000313" key="3">
    <source>
        <dbReference type="Proteomes" id="UP000679691"/>
    </source>
</evidence>
<comment type="caution">
    <text evidence="2">The sequence shown here is derived from an EMBL/GenBank/DDBJ whole genome shotgun (WGS) entry which is preliminary data.</text>
</comment>
<organism evidence="2 3">
    <name type="scientific">Rhinopithecimicrobium faecis</name>
    <dbReference type="NCBI Taxonomy" id="2820698"/>
    <lineage>
        <taxon>Bacteria</taxon>
        <taxon>Pseudomonadati</taxon>
        <taxon>Bacteroidota</taxon>
        <taxon>Sphingobacteriia</taxon>
        <taxon>Sphingobacteriales</taxon>
        <taxon>Sphingobacteriaceae</taxon>
        <taxon>Rhinopithecimicrobium</taxon>
    </lineage>
</organism>
<name>A0A8T4HGK5_9SPHI</name>